<protein>
    <recommendedName>
        <fullName evidence="2">GerMN domain-containing protein</fullName>
    </recommendedName>
</protein>
<dbReference type="InterPro" id="IPR019606">
    <property type="entry name" value="GerMN"/>
</dbReference>
<dbReference type="Pfam" id="PF10647">
    <property type="entry name" value="Gmad1"/>
    <property type="match status" value="1"/>
</dbReference>
<evidence type="ECO:0000256" key="1">
    <source>
        <dbReference type="SAM" id="SignalP"/>
    </source>
</evidence>
<evidence type="ECO:0000259" key="2">
    <source>
        <dbReference type="SMART" id="SM00909"/>
    </source>
</evidence>
<feature type="signal peptide" evidence="1">
    <location>
        <begin position="1"/>
        <end position="23"/>
    </location>
</feature>
<keyword evidence="1" id="KW-0732">Signal</keyword>
<dbReference type="PROSITE" id="PS51257">
    <property type="entry name" value="PROKAR_LIPOPROTEIN"/>
    <property type="match status" value="1"/>
</dbReference>
<dbReference type="Pfam" id="PF10646">
    <property type="entry name" value="Germane"/>
    <property type="match status" value="1"/>
</dbReference>
<dbReference type="RefSeq" id="WP_152731292.1">
    <property type="nucleotide sequence ID" value="NZ_JAABOZ010000009.1"/>
</dbReference>
<dbReference type="EMBL" id="JAAGWK010000002">
    <property type="protein sequence ID" value="NEL52560.1"/>
    <property type="molecule type" value="Genomic_DNA"/>
</dbReference>
<dbReference type="AlphaFoldDB" id="A0A7K3W9P6"/>
<dbReference type="Proteomes" id="UP000470470">
    <property type="component" value="Unassembled WGS sequence"/>
</dbReference>
<comment type="caution">
    <text evidence="3">The sequence shown here is derived from an EMBL/GenBank/DDBJ whole genome shotgun (WGS) entry which is preliminary data.</text>
</comment>
<organism evidence="3 4">
    <name type="scientific">Goekera deserti</name>
    <dbReference type="NCBI Taxonomy" id="2497753"/>
    <lineage>
        <taxon>Bacteria</taxon>
        <taxon>Bacillati</taxon>
        <taxon>Actinomycetota</taxon>
        <taxon>Actinomycetes</taxon>
        <taxon>Geodermatophilales</taxon>
        <taxon>Geodermatophilaceae</taxon>
        <taxon>Goekera</taxon>
    </lineage>
</organism>
<name>A0A7K3W9P6_9ACTN</name>
<sequence length="573" mass="58235">MARTVLGALAVAALLAGCSTVPSESATVQITQVAEAPDPAVGIEALGPQPGASPEDVVRGFLDASGSPTRGHPVARQFLTPEAAGQWDDTASTTIIGSVYAAVPTGTGRVELTADLVGAVDERGTFTVAAREQLSRDLTLDQVDGQWRISDPPEGLVILEPDFTRTYSQVDAFFLDPTGNRLVPDPVFLLNGASQPTSLVERMLDGPSPTLAAGVTNALAGASLRNNVSLSGQTATVDLTGVDTTSPGRLADLSAQLVWSLDQLDRLDLATIRSVRVLVDGEPAPLTDVPEVQTVDDWAGLDPDAAPVDSVGHYLVDGALRTVDGAPAPGPAGTGAYRLTSAAVSADARTGALTTTVGVGGGPVPSLLTGPYGGDLASVLMGSSFTPPTTAATRQEAWTVRDGTEVIRLPVGGSPQVVDATTLPGLGTTTSFQLSPDGVRAAAVVAGPAGPELVVGTVVRTDSAVALRDLRQVAPSLDGVSAVAWRNASTLLVLAAEGAPDRTAPWSVGVDGWDPAEITLAGLPSQPTQVAAAPSRQPLVTAGGSVWRLSGGRWVALLSDAAPLPGGAPFYPL</sequence>
<keyword evidence="4" id="KW-1185">Reference proteome</keyword>
<accession>A0A7K3W9P6</accession>
<feature type="domain" description="GerMN" evidence="2">
    <location>
        <begin position="196"/>
        <end position="288"/>
    </location>
</feature>
<evidence type="ECO:0000313" key="3">
    <source>
        <dbReference type="EMBL" id="NEL52560.1"/>
    </source>
</evidence>
<gene>
    <name evidence="3" type="ORF">G1H19_00840</name>
</gene>
<proteinExistence type="predicted"/>
<evidence type="ECO:0000313" key="4">
    <source>
        <dbReference type="Proteomes" id="UP000470470"/>
    </source>
</evidence>
<dbReference type="Pfam" id="PF25976">
    <property type="entry name" value="LpqB_N"/>
    <property type="match status" value="1"/>
</dbReference>
<dbReference type="SMART" id="SM00909">
    <property type="entry name" value="Germane"/>
    <property type="match status" value="1"/>
</dbReference>
<dbReference type="InterPro" id="IPR018910">
    <property type="entry name" value="LpqB_C"/>
</dbReference>
<dbReference type="InterPro" id="IPR059026">
    <property type="entry name" value="LpqB_N"/>
</dbReference>
<reference evidence="3 4" key="1">
    <citation type="submission" date="2020-02" db="EMBL/GenBank/DDBJ databases">
        <title>The whole genome sequence of CPCC 205119.</title>
        <authorList>
            <person name="Jiang Z."/>
        </authorList>
    </citation>
    <scope>NUCLEOTIDE SEQUENCE [LARGE SCALE GENOMIC DNA]</scope>
    <source>
        <strain evidence="3 4">CPCC 205119</strain>
    </source>
</reference>
<feature type="chain" id="PRO_5039708623" description="GerMN domain-containing protein" evidence="1">
    <location>
        <begin position="24"/>
        <end position="573"/>
    </location>
</feature>